<reference evidence="2" key="1">
    <citation type="journal article" date="2021" name="bioRxiv">
        <title>Whole Genome Assembly and Annotation of Northern Wild Rice, Zizania palustris L., Supports a Whole Genome Duplication in the Zizania Genus.</title>
        <authorList>
            <person name="Haas M."/>
            <person name="Kono T."/>
            <person name="Macchietto M."/>
            <person name="Millas R."/>
            <person name="McGilp L."/>
            <person name="Shao M."/>
            <person name="Duquette J."/>
            <person name="Hirsch C.N."/>
            <person name="Kimball J."/>
        </authorList>
    </citation>
    <scope>NUCLEOTIDE SEQUENCE</scope>
    <source>
        <tissue evidence="2">Fresh leaf tissue</tissue>
    </source>
</reference>
<reference evidence="2" key="2">
    <citation type="submission" date="2021-02" db="EMBL/GenBank/DDBJ databases">
        <authorList>
            <person name="Kimball J.A."/>
            <person name="Haas M.W."/>
            <person name="Macchietto M."/>
            <person name="Kono T."/>
            <person name="Duquette J."/>
            <person name="Shao M."/>
        </authorList>
    </citation>
    <scope>NUCLEOTIDE SEQUENCE</scope>
    <source>
        <tissue evidence="2">Fresh leaf tissue</tissue>
    </source>
</reference>
<organism evidence="2 3">
    <name type="scientific">Zizania palustris</name>
    <name type="common">Northern wild rice</name>
    <dbReference type="NCBI Taxonomy" id="103762"/>
    <lineage>
        <taxon>Eukaryota</taxon>
        <taxon>Viridiplantae</taxon>
        <taxon>Streptophyta</taxon>
        <taxon>Embryophyta</taxon>
        <taxon>Tracheophyta</taxon>
        <taxon>Spermatophyta</taxon>
        <taxon>Magnoliopsida</taxon>
        <taxon>Liliopsida</taxon>
        <taxon>Poales</taxon>
        <taxon>Poaceae</taxon>
        <taxon>BOP clade</taxon>
        <taxon>Oryzoideae</taxon>
        <taxon>Oryzeae</taxon>
        <taxon>Zizaniinae</taxon>
        <taxon>Zizania</taxon>
    </lineage>
</organism>
<accession>A0A8J5T212</accession>
<dbReference type="PANTHER" id="PTHR33165">
    <property type="entry name" value="F-BOX DOMAIN CONTAINING PROTEIN-LIKE-RELATED"/>
    <property type="match status" value="1"/>
</dbReference>
<evidence type="ECO:0000313" key="2">
    <source>
        <dbReference type="EMBL" id="KAG8075922.1"/>
    </source>
</evidence>
<dbReference type="EMBL" id="JAAALK010000283">
    <property type="protein sequence ID" value="KAG8075922.1"/>
    <property type="molecule type" value="Genomic_DNA"/>
</dbReference>
<evidence type="ECO:0000259" key="1">
    <source>
        <dbReference type="Pfam" id="PF03478"/>
    </source>
</evidence>
<proteinExistence type="predicted"/>
<protein>
    <recommendedName>
        <fullName evidence="1">KIB1-4 beta-propeller domain-containing protein</fullName>
    </recommendedName>
</protein>
<dbReference type="OrthoDB" id="619048at2759"/>
<dbReference type="AlphaFoldDB" id="A0A8J5T212"/>
<dbReference type="PANTHER" id="PTHR33165:SF89">
    <property type="entry name" value="DUF295 DOMAIN-CONTAINING PROTEIN"/>
    <property type="match status" value="1"/>
</dbReference>
<keyword evidence="3" id="KW-1185">Reference proteome</keyword>
<dbReference type="Proteomes" id="UP000729402">
    <property type="component" value="Unassembled WGS sequence"/>
</dbReference>
<feature type="domain" description="KIB1-4 beta-propeller" evidence="1">
    <location>
        <begin position="103"/>
        <end position="345"/>
    </location>
</feature>
<sequence length="385" mass="42402">MASSSSEQIRPAAPLSAGHQEGWRDWANLDEGLTKRMAEHALANDVADYLCFRAVCVPWRDSTEDPKPQNVLHPRFHPRRWILLPGPGRIGAADNLRRMRNLSSGERVAVNLPDLQGHAVAAGSGGSPGGVLVLVDERSLHVRLLNPLTAQFIDFPSLTPVFSRRRVGRMDKSFQDISRVTGAGIAGDSTVVLHFGFDNKLVSAKLGDNCWVVISEGNLLCSAFPFASNVYFANKEGLMVVDADAAPPRLVLAASWPSSDWTMVHMADSSSGELLVLIDKAHFKHGEDYIVDHRVFRLDKAAGMLVPTMDLGEHALFVGDFSGALCVSSKDFRCIIPNTIYFQHDRFNRFYVRHISDGKTRLLFGTANGSLFDDLTSYVAWNART</sequence>
<name>A0A8J5T212_ZIZPA</name>
<evidence type="ECO:0000313" key="3">
    <source>
        <dbReference type="Proteomes" id="UP000729402"/>
    </source>
</evidence>
<comment type="caution">
    <text evidence="2">The sequence shown here is derived from an EMBL/GenBank/DDBJ whole genome shotgun (WGS) entry which is preliminary data.</text>
</comment>
<dbReference type="Pfam" id="PF03478">
    <property type="entry name" value="Beta-prop_KIB1-4"/>
    <property type="match status" value="1"/>
</dbReference>
<gene>
    <name evidence="2" type="ORF">GUJ93_ZPchr0006g45866</name>
</gene>
<dbReference type="InterPro" id="IPR005174">
    <property type="entry name" value="KIB1-4_b-propeller"/>
</dbReference>